<sequence>MKLLISTFCLVFLRALQQQNVIHGRYALAAVLPFGLAAAEVATTLWVVHIGWPSVPWVGAGGSLGVLSAMALYRRILHKGAA</sequence>
<name>A0A6F8VD15_9PROT</name>
<organism evidence="2 3">
    <name type="scientific">Sulfurimicrobium lacus</name>
    <dbReference type="NCBI Taxonomy" id="2715678"/>
    <lineage>
        <taxon>Bacteria</taxon>
        <taxon>Pseudomonadati</taxon>
        <taxon>Pseudomonadota</taxon>
        <taxon>Betaproteobacteria</taxon>
        <taxon>Nitrosomonadales</taxon>
        <taxon>Sulfuricellaceae</taxon>
        <taxon>Sulfurimicrobium</taxon>
    </lineage>
</organism>
<dbReference type="Proteomes" id="UP000502260">
    <property type="component" value="Chromosome"/>
</dbReference>
<reference evidence="3" key="1">
    <citation type="submission" date="2020-03" db="EMBL/GenBank/DDBJ databases">
        <title>Complete genome sequence of sulfur-oxidizing bacterium skT11.</title>
        <authorList>
            <person name="Kanda M."/>
            <person name="Kojima H."/>
            <person name="Fukui M."/>
        </authorList>
    </citation>
    <scope>NUCLEOTIDE SEQUENCE [LARGE SCALE GENOMIC DNA]</scope>
    <source>
        <strain evidence="3">skT11</strain>
    </source>
</reference>
<evidence type="ECO:0000313" key="3">
    <source>
        <dbReference type="Proteomes" id="UP000502260"/>
    </source>
</evidence>
<protein>
    <submittedName>
        <fullName evidence="2">Uncharacterized protein</fullName>
    </submittedName>
</protein>
<gene>
    <name evidence="2" type="ORF">SKTS_19270</name>
</gene>
<proteinExistence type="predicted"/>
<dbReference type="EMBL" id="AP022853">
    <property type="protein sequence ID" value="BCB27041.1"/>
    <property type="molecule type" value="Genomic_DNA"/>
</dbReference>
<dbReference type="RefSeq" id="WP_173063960.1">
    <property type="nucleotide sequence ID" value="NZ_AP022853.1"/>
</dbReference>
<keyword evidence="1" id="KW-0472">Membrane</keyword>
<evidence type="ECO:0000256" key="1">
    <source>
        <dbReference type="SAM" id="Phobius"/>
    </source>
</evidence>
<evidence type="ECO:0000313" key="2">
    <source>
        <dbReference type="EMBL" id="BCB27041.1"/>
    </source>
</evidence>
<keyword evidence="1" id="KW-0812">Transmembrane</keyword>
<keyword evidence="1" id="KW-1133">Transmembrane helix</keyword>
<keyword evidence="3" id="KW-1185">Reference proteome</keyword>
<dbReference type="KEGG" id="slac:SKTS_19270"/>
<feature type="transmembrane region" description="Helical" evidence="1">
    <location>
        <begin position="27"/>
        <end position="48"/>
    </location>
</feature>
<accession>A0A6F8VD15</accession>
<feature type="transmembrane region" description="Helical" evidence="1">
    <location>
        <begin position="55"/>
        <end position="73"/>
    </location>
</feature>
<dbReference type="AlphaFoldDB" id="A0A6F8VD15"/>